<comment type="caution">
    <text evidence="1">The sequence shown here is derived from an EMBL/GenBank/DDBJ whole genome shotgun (WGS) entry which is preliminary data.</text>
</comment>
<dbReference type="Proteomes" id="UP001612741">
    <property type="component" value="Unassembled WGS sequence"/>
</dbReference>
<dbReference type="RefSeq" id="WP_397087192.1">
    <property type="nucleotide sequence ID" value="NZ_JBITGY010000009.1"/>
</dbReference>
<evidence type="ECO:0000313" key="2">
    <source>
        <dbReference type="Proteomes" id="UP001612741"/>
    </source>
</evidence>
<proteinExistence type="predicted"/>
<accession>A0ABW7Z215</accession>
<name>A0ABW7Z215_9ACTN</name>
<evidence type="ECO:0000313" key="1">
    <source>
        <dbReference type="EMBL" id="MFI6502138.1"/>
    </source>
</evidence>
<organism evidence="1 2">
    <name type="scientific">Nonomuraea typhae</name>
    <dbReference type="NCBI Taxonomy" id="2603600"/>
    <lineage>
        <taxon>Bacteria</taxon>
        <taxon>Bacillati</taxon>
        <taxon>Actinomycetota</taxon>
        <taxon>Actinomycetes</taxon>
        <taxon>Streptosporangiales</taxon>
        <taxon>Streptosporangiaceae</taxon>
        <taxon>Nonomuraea</taxon>
    </lineage>
</organism>
<keyword evidence="2" id="KW-1185">Reference proteome</keyword>
<protein>
    <submittedName>
        <fullName evidence="1">Uncharacterized protein</fullName>
    </submittedName>
</protein>
<dbReference type="EMBL" id="JBITGY010000009">
    <property type="protein sequence ID" value="MFI6502138.1"/>
    <property type="molecule type" value="Genomic_DNA"/>
</dbReference>
<gene>
    <name evidence="1" type="ORF">ACIBG2_32500</name>
</gene>
<sequence>MLDGLRVNESLKAPDASRLGFRWIEVTNLDTSHGRAALAKVAPRVVALELSADRRTILLEDGDSQLLKELLRHATDHLDAKEIDLIRQQIR</sequence>
<reference evidence="1 2" key="1">
    <citation type="submission" date="2024-10" db="EMBL/GenBank/DDBJ databases">
        <title>The Natural Products Discovery Center: Release of the First 8490 Sequenced Strains for Exploring Actinobacteria Biosynthetic Diversity.</title>
        <authorList>
            <person name="Kalkreuter E."/>
            <person name="Kautsar S.A."/>
            <person name="Yang D."/>
            <person name="Bader C.D."/>
            <person name="Teijaro C.N."/>
            <person name="Fluegel L."/>
            <person name="Davis C.M."/>
            <person name="Simpson J.R."/>
            <person name="Lauterbach L."/>
            <person name="Steele A.D."/>
            <person name="Gui C."/>
            <person name="Meng S."/>
            <person name="Li G."/>
            <person name="Viehrig K."/>
            <person name="Ye F."/>
            <person name="Su P."/>
            <person name="Kiefer A.F."/>
            <person name="Nichols A."/>
            <person name="Cepeda A.J."/>
            <person name="Yan W."/>
            <person name="Fan B."/>
            <person name="Jiang Y."/>
            <person name="Adhikari A."/>
            <person name="Zheng C.-J."/>
            <person name="Schuster L."/>
            <person name="Cowan T.M."/>
            <person name="Smanski M.J."/>
            <person name="Chevrette M.G."/>
            <person name="De Carvalho L.P.S."/>
            <person name="Shen B."/>
        </authorList>
    </citation>
    <scope>NUCLEOTIDE SEQUENCE [LARGE SCALE GENOMIC DNA]</scope>
    <source>
        <strain evidence="1 2">NPDC050545</strain>
    </source>
</reference>